<name>A0ABR0TMQ7_AURPU</name>
<keyword evidence="1" id="KW-0808">Transferase</keyword>
<comment type="caution">
    <text evidence="3">The sequence shown here is derived from an EMBL/GenBank/DDBJ whole genome shotgun (WGS) entry which is preliminary data.</text>
</comment>
<sequence length="756" mass="85179">MPIFQLPAVVLFLKHNRHIATVANDYPTRTVWSTVRHTSFQRLHEKLTAEAPYTALPFDVKFQVLRFARNGVLAPKKVVDMLPTITLLAANHDVSVIIESLRHLYQGLEPIGPHSEAENYAVESITNNLLDFAQKHGNSRSQNLYALANRHSHIVLVHRLTVTVAGLYLEGPEPEVSNRVLRKYKDHPDHFVRVTFADEDDLGDFGHIHTAARCAARIGQAFTDTTGTVEVEAEMQMGIRDVERNGRCFSDGCGKISLELLKKVWLLYGLGNPVVLQIRQAGIKGVVSLDSRLLEDQFCKVVMQHADHTLWCSTVSSSFLAFLPLRLEDLGVPLESFMTLQDEEVERLRMMTTNTFNASLLLGGTQTSKAAKLSGFLEMLADIGLEYHDDSFLRGVVEMAVLTKLRKLKYRARIPVWNAVTLYGIMDETEYLKEGQIYAVTQSSLNERREVLTRNKVIITRSPALHPGDIRIVEAIDVPENSPLEHLRNCVVFSQHGNCDLPSQLSGGDLDGDKFNVIFEPLLMPQRDISPPAAYPRLPDRDLGREVTIQDMSSFFVEFMKIDHLGTICHRHLQIADQKPNGVFDPDCITLASMASAAVDYSKTGVSVSLDLAPRAPSAKPDFMAPSPRVILEADGFASLEDIAQREEEDDTDPIADLDDLRTVRYYRSEKALGHLYRAIDEQEYLASLQDATKPEPDQDYTVLPALWAYIHHYTKGIQWEHHLDLARQIRDGYEHTLLQFLHSFSINPLRRLAIP</sequence>
<dbReference type="PANTHER" id="PTHR23079">
    <property type="entry name" value="RNA-DEPENDENT RNA POLYMERASE"/>
    <property type="match status" value="1"/>
</dbReference>
<proteinExistence type="inferred from homology"/>
<evidence type="ECO:0000313" key="3">
    <source>
        <dbReference type="EMBL" id="KAK6005708.1"/>
    </source>
</evidence>
<feature type="domain" description="RDRP core" evidence="2">
    <location>
        <begin position="163"/>
        <end position="200"/>
    </location>
</feature>
<dbReference type="Proteomes" id="UP001341245">
    <property type="component" value="Unassembled WGS sequence"/>
</dbReference>
<comment type="catalytic activity">
    <reaction evidence="1">
        <text>RNA(n) + a ribonucleoside 5'-triphosphate = RNA(n+1) + diphosphate</text>
        <dbReference type="Rhea" id="RHEA:21248"/>
        <dbReference type="Rhea" id="RHEA-COMP:14527"/>
        <dbReference type="Rhea" id="RHEA-COMP:17342"/>
        <dbReference type="ChEBI" id="CHEBI:33019"/>
        <dbReference type="ChEBI" id="CHEBI:61557"/>
        <dbReference type="ChEBI" id="CHEBI:140395"/>
        <dbReference type="EC" id="2.7.7.48"/>
    </reaction>
</comment>
<keyword evidence="4" id="KW-1185">Reference proteome</keyword>
<keyword evidence="1" id="KW-0548">Nucleotidyltransferase</keyword>
<evidence type="ECO:0000259" key="2">
    <source>
        <dbReference type="Pfam" id="PF05183"/>
    </source>
</evidence>
<protein>
    <recommendedName>
        <fullName evidence="1">RNA-dependent RNA polymerase</fullName>
        <ecNumber evidence="1">2.7.7.48</ecNumber>
    </recommendedName>
</protein>
<dbReference type="Pfam" id="PF05183">
    <property type="entry name" value="RdRP"/>
    <property type="match status" value="2"/>
</dbReference>
<dbReference type="InterPro" id="IPR057596">
    <property type="entry name" value="RDRP_core"/>
</dbReference>
<organism evidence="3 4">
    <name type="scientific">Aureobasidium pullulans</name>
    <name type="common">Black yeast</name>
    <name type="synonym">Pullularia pullulans</name>
    <dbReference type="NCBI Taxonomy" id="5580"/>
    <lineage>
        <taxon>Eukaryota</taxon>
        <taxon>Fungi</taxon>
        <taxon>Dikarya</taxon>
        <taxon>Ascomycota</taxon>
        <taxon>Pezizomycotina</taxon>
        <taxon>Dothideomycetes</taxon>
        <taxon>Dothideomycetidae</taxon>
        <taxon>Dothideales</taxon>
        <taxon>Saccotheciaceae</taxon>
        <taxon>Aureobasidium</taxon>
    </lineage>
</organism>
<evidence type="ECO:0000313" key="4">
    <source>
        <dbReference type="Proteomes" id="UP001341245"/>
    </source>
</evidence>
<accession>A0ABR0TMQ7</accession>
<dbReference type="InterPro" id="IPR007855">
    <property type="entry name" value="RDRP"/>
</dbReference>
<keyword evidence="1" id="KW-0696">RNA-directed RNA polymerase</keyword>
<dbReference type="EMBL" id="JASGXD010000005">
    <property type="protein sequence ID" value="KAK6005708.1"/>
    <property type="molecule type" value="Genomic_DNA"/>
</dbReference>
<keyword evidence="1" id="KW-0694">RNA-binding</keyword>
<gene>
    <name evidence="3" type="ORF">QM012_007350</name>
</gene>
<evidence type="ECO:0000256" key="1">
    <source>
        <dbReference type="RuleBase" id="RU363098"/>
    </source>
</evidence>
<dbReference type="PANTHER" id="PTHR23079:SF17">
    <property type="entry name" value="RNA-DEPENDENT RNA POLYMERASE"/>
    <property type="match status" value="1"/>
</dbReference>
<reference evidence="3 4" key="1">
    <citation type="submission" date="2023-11" db="EMBL/GenBank/DDBJ databases">
        <title>Draft genome sequence and annotation of the polyextremotolerant black yeast-like fungus Aureobasidium pullulans NRRL 62042.</title>
        <authorList>
            <person name="Dielentheis-Frenken M.R.E."/>
            <person name="Wibberg D."/>
            <person name="Blank L.M."/>
            <person name="Tiso T."/>
        </authorList>
    </citation>
    <scope>NUCLEOTIDE SEQUENCE [LARGE SCALE GENOMIC DNA]</scope>
    <source>
        <strain evidence="3 4">NRRL 62042</strain>
    </source>
</reference>
<dbReference type="EC" id="2.7.7.48" evidence="1"/>
<comment type="similarity">
    <text evidence="1">Belongs to the RdRP family.</text>
</comment>
<feature type="domain" description="RDRP core" evidence="2">
    <location>
        <begin position="201"/>
        <end position="680"/>
    </location>
</feature>